<evidence type="ECO:0000256" key="1">
    <source>
        <dbReference type="SAM" id="MobiDB-lite"/>
    </source>
</evidence>
<gene>
    <name evidence="2" type="ORF">M422DRAFT_271404</name>
</gene>
<sequence>MKGPTRRSTNVPERDEMTPVKKAKAQNTMNMKSASEKRRSSALAAYLKTHRRGTLAPPNQQLFGSTEDSAQATTSCQRVSPKPEPRWCGHHLELPSTIPYPTSLAEAKFAGSRG</sequence>
<evidence type="ECO:0000313" key="3">
    <source>
        <dbReference type="Proteomes" id="UP000054279"/>
    </source>
</evidence>
<evidence type="ECO:0000313" key="2">
    <source>
        <dbReference type="EMBL" id="KIJ27420.1"/>
    </source>
</evidence>
<keyword evidence="3" id="KW-1185">Reference proteome</keyword>
<proteinExistence type="predicted"/>
<reference evidence="2 3" key="1">
    <citation type="submission" date="2014-06" db="EMBL/GenBank/DDBJ databases">
        <title>Evolutionary Origins and Diversification of the Mycorrhizal Mutualists.</title>
        <authorList>
            <consortium name="DOE Joint Genome Institute"/>
            <consortium name="Mycorrhizal Genomics Consortium"/>
            <person name="Kohler A."/>
            <person name="Kuo A."/>
            <person name="Nagy L.G."/>
            <person name="Floudas D."/>
            <person name="Copeland A."/>
            <person name="Barry K.W."/>
            <person name="Cichocki N."/>
            <person name="Veneault-Fourrey C."/>
            <person name="LaButti K."/>
            <person name="Lindquist E.A."/>
            <person name="Lipzen A."/>
            <person name="Lundell T."/>
            <person name="Morin E."/>
            <person name="Murat C."/>
            <person name="Riley R."/>
            <person name="Ohm R."/>
            <person name="Sun H."/>
            <person name="Tunlid A."/>
            <person name="Henrissat B."/>
            <person name="Grigoriev I.V."/>
            <person name="Hibbett D.S."/>
            <person name="Martin F."/>
        </authorList>
    </citation>
    <scope>NUCLEOTIDE SEQUENCE [LARGE SCALE GENOMIC DNA]</scope>
    <source>
        <strain evidence="2 3">SS14</strain>
    </source>
</reference>
<dbReference type="HOGENOM" id="CLU_2122638_0_0_1"/>
<feature type="compositionally biased region" description="Polar residues" evidence="1">
    <location>
        <begin position="57"/>
        <end position="78"/>
    </location>
</feature>
<name>A0A0C9UPZ7_SPHS4</name>
<dbReference type="Proteomes" id="UP000054279">
    <property type="component" value="Unassembled WGS sequence"/>
</dbReference>
<organism evidence="2 3">
    <name type="scientific">Sphaerobolus stellatus (strain SS14)</name>
    <dbReference type="NCBI Taxonomy" id="990650"/>
    <lineage>
        <taxon>Eukaryota</taxon>
        <taxon>Fungi</taxon>
        <taxon>Dikarya</taxon>
        <taxon>Basidiomycota</taxon>
        <taxon>Agaricomycotina</taxon>
        <taxon>Agaricomycetes</taxon>
        <taxon>Phallomycetidae</taxon>
        <taxon>Geastrales</taxon>
        <taxon>Sphaerobolaceae</taxon>
        <taxon>Sphaerobolus</taxon>
    </lineage>
</organism>
<accession>A0A0C9UPZ7</accession>
<protein>
    <submittedName>
        <fullName evidence="2">Uncharacterized protein</fullName>
    </submittedName>
</protein>
<dbReference type="EMBL" id="KN837336">
    <property type="protein sequence ID" value="KIJ27420.1"/>
    <property type="molecule type" value="Genomic_DNA"/>
</dbReference>
<feature type="compositionally biased region" description="Polar residues" evidence="1">
    <location>
        <begin position="1"/>
        <end position="11"/>
    </location>
</feature>
<dbReference type="AlphaFoldDB" id="A0A0C9UPZ7"/>
<feature type="region of interest" description="Disordered" evidence="1">
    <location>
        <begin position="1"/>
        <end position="85"/>
    </location>
</feature>